<evidence type="ECO:0000256" key="6">
    <source>
        <dbReference type="ARBA" id="ARBA00022771"/>
    </source>
</evidence>
<feature type="region of interest" description="Disordered" evidence="13">
    <location>
        <begin position="78"/>
        <end position="101"/>
    </location>
</feature>
<dbReference type="PANTHER" id="PTHR45768:SF18">
    <property type="entry name" value="RING-H2 FINGER PROTEIN ATL47-RELATED"/>
    <property type="match status" value="1"/>
</dbReference>
<dbReference type="EMBL" id="JABFUD020000025">
    <property type="protein sequence ID" value="KAI5059766.1"/>
    <property type="molecule type" value="Genomic_DNA"/>
</dbReference>
<dbReference type="GO" id="GO:0008270">
    <property type="term" value="F:zinc ion binding"/>
    <property type="evidence" value="ECO:0007669"/>
    <property type="project" value="UniProtKB-KW"/>
</dbReference>
<feature type="compositionally biased region" description="Low complexity" evidence="13">
    <location>
        <begin position="81"/>
        <end position="100"/>
    </location>
</feature>
<comment type="subcellular location">
    <subcellularLocation>
        <location evidence="1">Membrane</location>
        <topology evidence="1">Single-pass membrane protein</topology>
    </subcellularLocation>
</comment>
<dbReference type="Proteomes" id="UP000886520">
    <property type="component" value="Chromosome 25"/>
</dbReference>
<evidence type="ECO:0000256" key="3">
    <source>
        <dbReference type="ARBA" id="ARBA00022679"/>
    </source>
</evidence>
<dbReference type="InterPro" id="IPR013083">
    <property type="entry name" value="Znf_RING/FYVE/PHD"/>
</dbReference>
<dbReference type="Gene3D" id="3.30.40.10">
    <property type="entry name" value="Zinc/RING finger domain, C3HC4 (zinc finger)"/>
    <property type="match status" value="1"/>
</dbReference>
<dbReference type="SUPFAM" id="SSF57850">
    <property type="entry name" value="RING/U-box"/>
    <property type="match status" value="1"/>
</dbReference>
<comment type="caution">
    <text evidence="15">The sequence shown here is derived from an EMBL/GenBank/DDBJ whole genome shotgun (WGS) entry which is preliminary data.</text>
</comment>
<protein>
    <recommendedName>
        <fullName evidence="14">RING-type domain-containing protein</fullName>
    </recommendedName>
</protein>
<evidence type="ECO:0000256" key="5">
    <source>
        <dbReference type="ARBA" id="ARBA00022723"/>
    </source>
</evidence>
<dbReference type="InterPro" id="IPR001841">
    <property type="entry name" value="Znf_RING"/>
</dbReference>
<sequence length="310" mass="34262">MEAFTSFLQRLGIISSQNNNLGADPRPALSDDPSTSLLYSNPHLHTPFDRRLHLCHSAFSEAVRASLPVVLYRSFNGELPSSSSPSSSSSRSSSWTTMSSKQVKMQDLDAAAASLHRPLPALSATPSSAMTPSLPSPYNSLSLQPSAISASMSQALNSAQKRNHEQMESPTILSQMELQMSSSSAPPPPQQMEALNNCKEASHNHCTECAICLCEFQGEQEVRELPECRHIFHKDCIDDWILHSHNTCPLCRSSLLTPAVALHEVLQEQLELSLQISNGSSSVQELEEWPYSHDDQALHHHHQHQAFFFI</sequence>
<comment type="similarity">
    <text evidence="11">Belongs to the RING-type zinc finger family. ATL subfamily.</text>
</comment>
<keyword evidence="4" id="KW-0812">Transmembrane</keyword>
<reference evidence="15" key="1">
    <citation type="submission" date="2021-01" db="EMBL/GenBank/DDBJ databases">
        <title>Adiantum capillus-veneris genome.</title>
        <authorList>
            <person name="Fang Y."/>
            <person name="Liao Q."/>
        </authorList>
    </citation>
    <scope>NUCLEOTIDE SEQUENCE</scope>
    <source>
        <strain evidence="15">H3</strain>
        <tissue evidence="15">Leaf</tissue>
    </source>
</reference>
<keyword evidence="5" id="KW-0479">Metal-binding</keyword>
<comment type="pathway">
    <text evidence="2">Protein modification; protein ubiquitination.</text>
</comment>
<evidence type="ECO:0000256" key="11">
    <source>
        <dbReference type="ARBA" id="ARBA00024209"/>
    </source>
</evidence>
<dbReference type="PROSITE" id="PS50089">
    <property type="entry name" value="ZF_RING_2"/>
    <property type="match status" value="1"/>
</dbReference>
<evidence type="ECO:0000259" key="14">
    <source>
        <dbReference type="PROSITE" id="PS50089"/>
    </source>
</evidence>
<dbReference type="Pfam" id="PF13639">
    <property type="entry name" value="zf-RING_2"/>
    <property type="match status" value="1"/>
</dbReference>
<evidence type="ECO:0000256" key="10">
    <source>
        <dbReference type="ARBA" id="ARBA00023136"/>
    </source>
</evidence>
<evidence type="ECO:0000313" key="15">
    <source>
        <dbReference type="EMBL" id="KAI5059766.1"/>
    </source>
</evidence>
<evidence type="ECO:0000256" key="7">
    <source>
        <dbReference type="ARBA" id="ARBA00022786"/>
    </source>
</evidence>
<evidence type="ECO:0000313" key="16">
    <source>
        <dbReference type="Proteomes" id="UP000886520"/>
    </source>
</evidence>
<keyword evidence="7" id="KW-0833">Ubl conjugation pathway</keyword>
<evidence type="ECO:0000256" key="9">
    <source>
        <dbReference type="ARBA" id="ARBA00022989"/>
    </source>
</evidence>
<keyword evidence="16" id="KW-1185">Reference proteome</keyword>
<evidence type="ECO:0000256" key="1">
    <source>
        <dbReference type="ARBA" id="ARBA00004167"/>
    </source>
</evidence>
<keyword evidence="3" id="KW-0808">Transferase</keyword>
<dbReference type="OrthoDB" id="8062037at2759"/>
<dbReference type="CDD" id="cd16461">
    <property type="entry name" value="RING-H2_EL5-like"/>
    <property type="match status" value="1"/>
</dbReference>
<keyword evidence="10" id="KW-0472">Membrane</keyword>
<organism evidence="15 16">
    <name type="scientific">Adiantum capillus-veneris</name>
    <name type="common">Maidenhair fern</name>
    <dbReference type="NCBI Taxonomy" id="13818"/>
    <lineage>
        <taxon>Eukaryota</taxon>
        <taxon>Viridiplantae</taxon>
        <taxon>Streptophyta</taxon>
        <taxon>Embryophyta</taxon>
        <taxon>Tracheophyta</taxon>
        <taxon>Polypodiopsida</taxon>
        <taxon>Polypodiidae</taxon>
        <taxon>Polypodiales</taxon>
        <taxon>Pteridineae</taxon>
        <taxon>Pteridaceae</taxon>
        <taxon>Vittarioideae</taxon>
        <taxon>Adiantum</taxon>
    </lineage>
</organism>
<evidence type="ECO:0000256" key="8">
    <source>
        <dbReference type="ARBA" id="ARBA00022833"/>
    </source>
</evidence>
<dbReference type="AlphaFoldDB" id="A0A9D4U192"/>
<evidence type="ECO:0000256" key="13">
    <source>
        <dbReference type="SAM" id="MobiDB-lite"/>
    </source>
</evidence>
<evidence type="ECO:0000256" key="12">
    <source>
        <dbReference type="PROSITE-ProRule" id="PRU00175"/>
    </source>
</evidence>
<proteinExistence type="inferred from homology"/>
<keyword evidence="6 12" id="KW-0863">Zinc-finger</keyword>
<evidence type="ECO:0000256" key="4">
    <source>
        <dbReference type="ARBA" id="ARBA00022692"/>
    </source>
</evidence>
<evidence type="ECO:0000256" key="2">
    <source>
        <dbReference type="ARBA" id="ARBA00004906"/>
    </source>
</evidence>
<dbReference type="GO" id="GO:0016740">
    <property type="term" value="F:transferase activity"/>
    <property type="evidence" value="ECO:0007669"/>
    <property type="project" value="UniProtKB-KW"/>
</dbReference>
<keyword evidence="9" id="KW-1133">Transmembrane helix</keyword>
<dbReference type="GO" id="GO:0016020">
    <property type="term" value="C:membrane"/>
    <property type="evidence" value="ECO:0007669"/>
    <property type="project" value="UniProtKB-SubCell"/>
</dbReference>
<dbReference type="SMART" id="SM00184">
    <property type="entry name" value="RING"/>
    <property type="match status" value="1"/>
</dbReference>
<name>A0A9D4U192_ADICA</name>
<accession>A0A9D4U192</accession>
<dbReference type="PANTHER" id="PTHR45768">
    <property type="entry name" value="E3 UBIQUITIN-PROTEIN LIGASE RNF13-LIKE"/>
    <property type="match status" value="1"/>
</dbReference>
<keyword evidence="8" id="KW-0862">Zinc</keyword>
<gene>
    <name evidence="15" type="ORF">GOP47_0026085</name>
</gene>
<feature type="domain" description="RING-type" evidence="14">
    <location>
        <begin position="209"/>
        <end position="252"/>
    </location>
</feature>